<accession>A0ABU0GFD5</accession>
<dbReference type="InterPro" id="IPR050228">
    <property type="entry name" value="Carboxylesterase_BioH"/>
</dbReference>
<dbReference type="InterPro" id="IPR029058">
    <property type="entry name" value="AB_hydrolase_fold"/>
</dbReference>
<feature type="domain" description="AB hydrolase-1" evidence="1">
    <location>
        <begin position="49"/>
        <end position="257"/>
    </location>
</feature>
<proteinExistence type="predicted"/>
<evidence type="ECO:0000259" key="1">
    <source>
        <dbReference type="Pfam" id="PF12697"/>
    </source>
</evidence>
<keyword evidence="3" id="KW-1185">Reference proteome</keyword>
<sequence length="267" mass="29637">MPQTVRASQAPNGLNVRIDRVRIGGLALRTWTTWIQETDDVPVADRRDIVLVHGLGVSSEYFERLAVHLGRVGAVHLLDLPGFAGVPRPDRHLEIDDFARLIARWVEHVGLERPTFLGHSMGSQIVTEVLASHPGIASHAVLIGPPVNAQERSVPRQALRLLQSSVHESPRTRGIALRGYVECGPHWFAQVLPRMLRYPIEDRLPAVDVPVLVVRGEHDHVAPRAWAQLLADAAPDGRWVEIAGASHAVIYEHSRQVGDLVLEHVRR</sequence>
<organism evidence="2 3">
    <name type="scientific">Cellulomonas iranensis</name>
    <dbReference type="NCBI Taxonomy" id="76862"/>
    <lineage>
        <taxon>Bacteria</taxon>
        <taxon>Bacillati</taxon>
        <taxon>Actinomycetota</taxon>
        <taxon>Actinomycetes</taxon>
        <taxon>Micrococcales</taxon>
        <taxon>Cellulomonadaceae</taxon>
        <taxon>Cellulomonas</taxon>
    </lineage>
</organism>
<dbReference type="Proteomes" id="UP001240250">
    <property type="component" value="Unassembled WGS sequence"/>
</dbReference>
<protein>
    <submittedName>
        <fullName evidence="2">Pimeloyl-ACP methyl ester carboxylesterase</fullName>
    </submittedName>
</protein>
<reference evidence="2 3" key="1">
    <citation type="submission" date="2023-07" db="EMBL/GenBank/DDBJ databases">
        <title>Sequencing the genomes of 1000 actinobacteria strains.</title>
        <authorList>
            <person name="Klenk H.-P."/>
        </authorList>
    </citation>
    <scope>NUCLEOTIDE SEQUENCE [LARGE SCALE GENOMIC DNA]</scope>
    <source>
        <strain evidence="2 3">DSM 14785</strain>
    </source>
</reference>
<evidence type="ECO:0000313" key="3">
    <source>
        <dbReference type="Proteomes" id="UP001240250"/>
    </source>
</evidence>
<dbReference type="EMBL" id="JAUSVM010000001">
    <property type="protein sequence ID" value="MDQ0424018.1"/>
    <property type="molecule type" value="Genomic_DNA"/>
</dbReference>
<dbReference type="Gene3D" id="3.40.50.1820">
    <property type="entry name" value="alpha/beta hydrolase"/>
    <property type="match status" value="1"/>
</dbReference>
<dbReference type="Pfam" id="PF12697">
    <property type="entry name" value="Abhydrolase_6"/>
    <property type="match status" value="1"/>
</dbReference>
<dbReference type="PANTHER" id="PTHR43194:SF5">
    <property type="entry name" value="PIMELOYL-[ACYL-CARRIER PROTEIN] METHYL ESTER ESTERASE"/>
    <property type="match status" value="1"/>
</dbReference>
<comment type="caution">
    <text evidence="2">The sequence shown here is derived from an EMBL/GenBank/DDBJ whole genome shotgun (WGS) entry which is preliminary data.</text>
</comment>
<evidence type="ECO:0000313" key="2">
    <source>
        <dbReference type="EMBL" id="MDQ0424018.1"/>
    </source>
</evidence>
<dbReference type="PANTHER" id="PTHR43194">
    <property type="entry name" value="HYDROLASE ALPHA/BETA FOLD FAMILY"/>
    <property type="match status" value="1"/>
</dbReference>
<dbReference type="RefSeq" id="WP_143320409.1">
    <property type="nucleotide sequence ID" value="NZ_CP084585.1"/>
</dbReference>
<dbReference type="InterPro" id="IPR000073">
    <property type="entry name" value="AB_hydrolase_1"/>
</dbReference>
<gene>
    <name evidence="2" type="ORF">JO380_000399</name>
</gene>
<name>A0ABU0GFD5_9CELL</name>
<dbReference type="SUPFAM" id="SSF53474">
    <property type="entry name" value="alpha/beta-Hydrolases"/>
    <property type="match status" value="1"/>
</dbReference>